<dbReference type="Gene3D" id="1.25.10.10">
    <property type="entry name" value="Leucine-rich Repeat Variant"/>
    <property type="match status" value="1"/>
</dbReference>
<dbReference type="PANTHER" id="PTHR47206:SF1">
    <property type="entry name" value="HOMEODOMAIN-LIKE SUPERFAMILY PROTEIN"/>
    <property type="match status" value="1"/>
</dbReference>
<feature type="compositionally biased region" description="Low complexity" evidence="1">
    <location>
        <begin position="231"/>
        <end position="240"/>
    </location>
</feature>
<feature type="compositionally biased region" description="Basic and acidic residues" evidence="1">
    <location>
        <begin position="438"/>
        <end position="448"/>
    </location>
</feature>
<protein>
    <recommendedName>
        <fullName evidence="2">TORTIFOLIA1/SINE1-2 N-terminal domain-containing protein</fullName>
    </recommendedName>
</protein>
<sequence>MAAAALAAGKGKRKRHLSEDDVYLLLHRYAPGTILTALQEVAQHAEGRHIDWRAVVGKSATGITSAREYQMLWRHFAYHHDLDDSVDAGDQPLGDDSDLELELEPNPILTKEALSEASALAKRWALKRPGGSTKPASTKHASVGSEERSAALKALSLAVGPMRRSGAYQQSIQHKSTAFAPKMPEVRSAATPSPAPAPAPGLAALALPVPVPVAMPLRVAAQVQTPLHQGQQAPVQAAPPKLSNASNKTRKKQAAQPNPTIGPSSIQAAAIAAGGRLATASTAASFLKAAQSKNVVHIKSLGATSLKSSASSKASIVVEHGTQPGGSQHLESLNPSAVHGVSGVTVVNQSGPPAGAHSLETKKALSTTLAPVPCEEDDSEFCVITIDDLFPEDAKQPEVVDAKQPETVDTKAKQPETTGLKAKQPENADPKAMQQETMDPKSKQPDRLEVEMKVEIVDPKDKDMLEFDQFVASQGGHLNTDDLNKSKCTDSASQAQGLVGSQKKPQKLIPADGKGNPVTMVGEVKPVTAGVAATGKKTKIPVSHSAAGTPRGIVDTVNANGPNKTLVRRAATPVPAGCQAPPLKHAVNTKGNQMTTSNATVFSSGVPASSQISVVAKGASKANPPSSSSQAKPNSVAVNGANRVVNPPSSSQASAAVNNTNRAAIPLSSSQASATVDGANRAANPPPSKQASTAMKGKVLVFREQVKNLLFGRLLAVWGYECYPLLRLGLPAGSLLLCGTVASVSHKSVGLTLVGAISSQNMQQTLQSISDCLENSDWATRKAAADTLCVFATHSGHLIGDGTAPTIAALEACRFDKVRPVRDSMIDAVQLWKKLTGEDANADGRNKDLADGEGKLDSRRSMQRGGKSESFDDSSPDSPSNNVKGSSIAEKAAVLLKKRPTLTDRELNPEFFQKLETRKTDELAVEVVVPGKTLQSH</sequence>
<keyword evidence="4" id="KW-1185">Reference proteome</keyword>
<dbReference type="Pfam" id="PF24714">
    <property type="entry name" value="TOR1L1_N"/>
    <property type="match status" value="1"/>
</dbReference>
<evidence type="ECO:0000313" key="3">
    <source>
        <dbReference type="EMBL" id="CAD6217872.1"/>
    </source>
</evidence>
<dbReference type="OrthoDB" id="608866at2759"/>
<comment type="caution">
    <text evidence="3">The sequence shown here is derived from an EMBL/GenBank/DDBJ whole genome shotgun (WGS) entry which is preliminary data.</text>
</comment>
<feature type="region of interest" description="Disordered" evidence="1">
    <location>
        <begin position="397"/>
        <end position="448"/>
    </location>
</feature>
<feature type="region of interest" description="Disordered" evidence="1">
    <location>
        <begin position="475"/>
        <end position="517"/>
    </location>
</feature>
<evidence type="ECO:0000313" key="4">
    <source>
        <dbReference type="Proteomes" id="UP000604825"/>
    </source>
</evidence>
<feature type="region of interest" description="Disordered" evidence="1">
    <location>
        <begin position="840"/>
        <end position="889"/>
    </location>
</feature>
<feature type="region of interest" description="Disordered" evidence="1">
    <location>
        <begin position="668"/>
        <end position="694"/>
    </location>
</feature>
<dbReference type="SUPFAM" id="SSF48371">
    <property type="entry name" value="ARM repeat"/>
    <property type="match status" value="1"/>
</dbReference>
<gene>
    <name evidence="3" type="ORF">NCGR_LOCUS11824</name>
</gene>
<dbReference type="InterPro" id="IPR016024">
    <property type="entry name" value="ARM-type_fold"/>
</dbReference>
<feature type="compositionally biased region" description="Basic and acidic residues" evidence="1">
    <location>
        <begin position="842"/>
        <end position="870"/>
    </location>
</feature>
<dbReference type="AlphaFoldDB" id="A0A811N3S7"/>
<dbReference type="PANTHER" id="PTHR47206">
    <property type="entry name" value="HOMEODOMAIN-LIKE SUPERFAMILY PROTEIN"/>
    <property type="match status" value="1"/>
</dbReference>
<accession>A0A811N3S7</accession>
<proteinExistence type="predicted"/>
<dbReference type="EMBL" id="CAJGYO010000003">
    <property type="protein sequence ID" value="CAD6217872.1"/>
    <property type="molecule type" value="Genomic_DNA"/>
</dbReference>
<feature type="domain" description="TORTIFOLIA1/SINE1-2 N-terminal" evidence="2">
    <location>
        <begin position="752"/>
        <end position="834"/>
    </location>
</feature>
<evidence type="ECO:0000256" key="1">
    <source>
        <dbReference type="SAM" id="MobiDB-lite"/>
    </source>
</evidence>
<organism evidence="3 4">
    <name type="scientific">Miscanthus lutarioriparius</name>
    <dbReference type="NCBI Taxonomy" id="422564"/>
    <lineage>
        <taxon>Eukaryota</taxon>
        <taxon>Viridiplantae</taxon>
        <taxon>Streptophyta</taxon>
        <taxon>Embryophyta</taxon>
        <taxon>Tracheophyta</taxon>
        <taxon>Spermatophyta</taxon>
        <taxon>Magnoliopsida</taxon>
        <taxon>Liliopsida</taxon>
        <taxon>Poales</taxon>
        <taxon>Poaceae</taxon>
        <taxon>PACMAD clade</taxon>
        <taxon>Panicoideae</taxon>
        <taxon>Andropogonodae</taxon>
        <taxon>Andropogoneae</taxon>
        <taxon>Saccharinae</taxon>
        <taxon>Miscanthus</taxon>
    </lineage>
</organism>
<dbReference type="InterPro" id="IPR057600">
    <property type="entry name" value="TORTIFOLIA1/SINE1-2_N"/>
</dbReference>
<feature type="compositionally biased region" description="Basic and acidic residues" evidence="1">
    <location>
        <begin position="397"/>
        <end position="414"/>
    </location>
</feature>
<dbReference type="Proteomes" id="UP000604825">
    <property type="component" value="Unassembled WGS sequence"/>
</dbReference>
<feature type="region of interest" description="Disordered" evidence="1">
    <location>
        <begin position="228"/>
        <end position="263"/>
    </location>
</feature>
<dbReference type="InterPro" id="IPR011989">
    <property type="entry name" value="ARM-like"/>
</dbReference>
<reference evidence="3" key="1">
    <citation type="submission" date="2020-10" db="EMBL/GenBank/DDBJ databases">
        <authorList>
            <person name="Han B."/>
            <person name="Lu T."/>
            <person name="Zhao Q."/>
            <person name="Huang X."/>
            <person name="Zhao Y."/>
        </authorList>
    </citation>
    <scope>NUCLEOTIDE SEQUENCE</scope>
</reference>
<name>A0A811N3S7_9POAL</name>
<feature type="compositionally biased region" description="Basic and acidic residues" evidence="1">
    <location>
        <begin position="479"/>
        <end position="488"/>
    </location>
</feature>
<evidence type="ECO:0000259" key="2">
    <source>
        <dbReference type="Pfam" id="PF24714"/>
    </source>
</evidence>